<dbReference type="Proteomes" id="UP000651728">
    <property type="component" value="Unassembled WGS sequence"/>
</dbReference>
<proteinExistence type="inferred from homology"/>
<dbReference type="SUPFAM" id="SSF53720">
    <property type="entry name" value="ALDH-like"/>
    <property type="match status" value="1"/>
</dbReference>
<feature type="active site" evidence="2">
    <location>
        <position position="258"/>
    </location>
</feature>
<organism evidence="5 6">
    <name type="scientific">Microbispora amethystogenes</name>
    <dbReference type="NCBI Taxonomy" id="1427754"/>
    <lineage>
        <taxon>Bacteria</taxon>
        <taxon>Bacillati</taxon>
        <taxon>Actinomycetota</taxon>
        <taxon>Actinomycetes</taxon>
        <taxon>Streptosporangiales</taxon>
        <taxon>Streptosporangiaceae</taxon>
        <taxon>Microbispora</taxon>
    </lineage>
</organism>
<dbReference type="InterPro" id="IPR016161">
    <property type="entry name" value="Ald_DH/histidinol_DH"/>
</dbReference>
<dbReference type="EMBL" id="BOOB01000054">
    <property type="protein sequence ID" value="GIH36102.1"/>
    <property type="molecule type" value="Genomic_DNA"/>
</dbReference>
<dbReference type="InterPro" id="IPR016162">
    <property type="entry name" value="Ald_DH_N"/>
</dbReference>
<dbReference type="PROSITE" id="PS00070">
    <property type="entry name" value="ALDEHYDE_DEHYDR_CYS"/>
    <property type="match status" value="1"/>
</dbReference>
<comment type="similarity">
    <text evidence="3">Belongs to the aldehyde dehydrogenase family.</text>
</comment>
<evidence type="ECO:0000256" key="1">
    <source>
        <dbReference type="ARBA" id="ARBA00023002"/>
    </source>
</evidence>
<keyword evidence="6" id="KW-1185">Reference proteome</keyword>
<evidence type="ECO:0000313" key="5">
    <source>
        <dbReference type="EMBL" id="GIH36102.1"/>
    </source>
</evidence>
<comment type="caution">
    <text evidence="5">The sequence shown here is derived from an EMBL/GenBank/DDBJ whole genome shotgun (WGS) entry which is preliminary data.</text>
</comment>
<dbReference type="Gene3D" id="3.40.605.10">
    <property type="entry name" value="Aldehyde Dehydrogenase, Chain A, domain 1"/>
    <property type="match status" value="1"/>
</dbReference>
<name>A0ABQ4FMR1_9ACTN</name>
<feature type="domain" description="Aldehyde dehydrogenase" evidence="4">
    <location>
        <begin position="22"/>
        <end position="486"/>
    </location>
</feature>
<gene>
    <name evidence="5" type="ORF">Mam01_62660</name>
</gene>
<sequence>MTLSLPATVRTQAYIDGAFVDAGDGGTFVSVAPSTGRPLITVASCTPDDVDKAVAAARAAFDAGTWSQAAPEQRKQVLTRLAELIEANAEELAQIESADAGKPISECRQFDIPDVVTTLRFYAEAVDKVFGKVSATGPEHLGLVVREPIGVVGAVLPWNFPAAMLAWKIAPALAAGNSVVVKPPELASLTTLRIAELATEAGLPNGVFNVVPGMGPVAGRAIGLHPDVDMVTFTGSTAVGRQFLRYSADSNLKEIVLECGGKSPQIVTADNADRIEEVAADLADAAFWNSGQNCSAGSRILVDNAIKDRFVAALAREAQSRVVGDPTDESTQLGPLIEEAALERVLRYIEGAKADGATVVTGGTRLLTETGGWYVAPTVVDDVRPDMAVAREEIFGPVVAVLGFDTVEEAISLANDSDYGLAATVWSRDVDTAIRIARGVRAGTVAVNGYSEGNITTPFGGYRTSGFGGRDNGIEAFEQYTELKTIWFTLR</sequence>
<reference evidence="5 6" key="1">
    <citation type="submission" date="2021-01" db="EMBL/GenBank/DDBJ databases">
        <title>Whole genome shotgun sequence of Microbispora amethystogenes NBRC 101907.</title>
        <authorList>
            <person name="Komaki H."/>
            <person name="Tamura T."/>
        </authorList>
    </citation>
    <scope>NUCLEOTIDE SEQUENCE [LARGE SCALE GENOMIC DNA]</scope>
    <source>
        <strain evidence="5 6">NBRC 101907</strain>
    </source>
</reference>
<dbReference type="InterPro" id="IPR015590">
    <property type="entry name" value="Aldehyde_DH_dom"/>
</dbReference>
<evidence type="ECO:0000256" key="3">
    <source>
        <dbReference type="RuleBase" id="RU003345"/>
    </source>
</evidence>
<dbReference type="Gene3D" id="3.40.309.10">
    <property type="entry name" value="Aldehyde Dehydrogenase, Chain A, domain 2"/>
    <property type="match status" value="1"/>
</dbReference>
<dbReference type="RefSeq" id="WP_204288756.1">
    <property type="nucleotide sequence ID" value="NZ_BAABEJ010000027.1"/>
</dbReference>
<protein>
    <submittedName>
        <fullName evidence="5">Aldehyde dehydrogenase</fullName>
    </submittedName>
</protein>
<dbReference type="CDD" id="cd07112">
    <property type="entry name" value="ALDH_GABALDH-PuuC"/>
    <property type="match status" value="1"/>
</dbReference>
<evidence type="ECO:0000313" key="6">
    <source>
        <dbReference type="Proteomes" id="UP000651728"/>
    </source>
</evidence>
<dbReference type="InterPro" id="IPR029510">
    <property type="entry name" value="Ald_DH_CS_GLU"/>
</dbReference>
<dbReference type="PROSITE" id="PS00687">
    <property type="entry name" value="ALDEHYDE_DEHYDR_GLU"/>
    <property type="match status" value="1"/>
</dbReference>
<dbReference type="InterPro" id="IPR016160">
    <property type="entry name" value="Ald_DH_CS_CYS"/>
</dbReference>
<keyword evidence="1 3" id="KW-0560">Oxidoreductase</keyword>
<dbReference type="InterPro" id="IPR016163">
    <property type="entry name" value="Ald_DH_C"/>
</dbReference>
<evidence type="ECO:0000259" key="4">
    <source>
        <dbReference type="Pfam" id="PF00171"/>
    </source>
</evidence>
<dbReference type="Pfam" id="PF00171">
    <property type="entry name" value="Aldedh"/>
    <property type="match status" value="1"/>
</dbReference>
<dbReference type="PANTHER" id="PTHR11699">
    <property type="entry name" value="ALDEHYDE DEHYDROGENASE-RELATED"/>
    <property type="match status" value="1"/>
</dbReference>
<evidence type="ECO:0000256" key="2">
    <source>
        <dbReference type="PROSITE-ProRule" id="PRU10007"/>
    </source>
</evidence>
<accession>A0ABQ4FMR1</accession>